<gene>
    <name evidence="1" type="ORF">CBR_g24062</name>
</gene>
<dbReference type="InterPro" id="IPR050324">
    <property type="entry name" value="CDP-alcohol_PTase-I"/>
</dbReference>
<dbReference type="STRING" id="69332.A0A388L5N5"/>
<evidence type="ECO:0000313" key="1">
    <source>
        <dbReference type="EMBL" id="GBG77616.1"/>
    </source>
</evidence>
<reference evidence="1 2" key="1">
    <citation type="journal article" date="2018" name="Cell">
        <title>The Chara Genome: Secondary Complexity and Implications for Plant Terrestrialization.</title>
        <authorList>
            <person name="Nishiyama T."/>
            <person name="Sakayama H."/>
            <person name="Vries J.D."/>
            <person name="Buschmann H."/>
            <person name="Saint-Marcoux D."/>
            <person name="Ullrich K.K."/>
            <person name="Haas F.B."/>
            <person name="Vanderstraeten L."/>
            <person name="Becker D."/>
            <person name="Lang D."/>
            <person name="Vosolsobe S."/>
            <person name="Rombauts S."/>
            <person name="Wilhelmsson P.K.I."/>
            <person name="Janitza P."/>
            <person name="Kern R."/>
            <person name="Heyl A."/>
            <person name="Rumpler F."/>
            <person name="Villalobos L.I.A.C."/>
            <person name="Clay J.M."/>
            <person name="Skokan R."/>
            <person name="Toyoda A."/>
            <person name="Suzuki Y."/>
            <person name="Kagoshima H."/>
            <person name="Schijlen E."/>
            <person name="Tajeshwar N."/>
            <person name="Catarino B."/>
            <person name="Hetherington A.J."/>
            <person name="Saltykova A."/>
            <person name="Bonnot C."/>
            <person name="Breuninger H."/>
            <person name="Symeonidi A."/>
            <person name="Radhakrishnan G.V."/>
            <person name="Van Nieuwerburgh F."/>
            <person name="Deforce D."/>
            <person name="Chang C."/>
            <person name="Karol K.G."/>
            <person name="Hedrich R."/>
            <person name="Ulvskov P."/>
            <person name="Glockner G."/>
            <person name="Delwiche C.F."/>
            <person name="Petrasek J."/>
            <person name="Van de Peer Y."/>
            <person name="Friml J."/>
            <person name="Beilby M."/>
            <person name="Dolan L."/>
            <person name="Kohara Y."/>
            <person name="Sugano S."/>
            <person name="Fujiyama A."/>
            <person name="Delaux P.-M."/>
            <person name="Quint M."/>
            <person name="TheiBen G."/>
            <person name="Hagemann M."/>
            <person name="Harholt J."/>
            <person name="Dunand C."/>
            <person name="Zachgo S."/>
            <person name="Langdale J."/>
            <person name="Maumus F."/>
            <person name="Straeten D.V.D."/>
            <person name="Gould S.B."/>
            <person name="Rensing S.A."/>
        </authorList>
    </citation>
    <scope>NUCLEOTIDE SEQUENCE [LARGE SCALE GENOMIC DNA]</scope>
    <source>
        <strain evidence="1 2">S276</strain>
    </source>
</reference>
<protein>
    <submittedName>
        <fullName evidence="1">Uncharacterized protein</fullName>
    </submittedName>
</protein>
<dbReference type="PANTHER" id="PTHR14269:SF4">
    <property type="entry name" value="CAT EYE SYNDROME CRITICAL REGION PROTEIN 5"/>
    <property type="match status" value="1"/>
</dbReference>
<dbReference type="EMBL" id="BFEA01000272">
    <property type="protein sequence ID" value="GBG77616.1"/>
    <property type="molecule type" value="Genomic_DNA"/>
</dbReference>
<organism evidence="1 2">
    <name type="scientific">Chara braunii</name>
    <name type="common">Braun's stonewort</name>
    <dbReference type="NCBI Taxonomy" id="69332"/>
    <lineage>
        <taxon>Eukaryota</taxon>
        <taxon>Viridiplantae</taxon>
        <taxon>Streptophyta</taxon>
        <taxon>Charophyceae</taxon>
        <taxon>Charales</taxon>
        <taxon>Characeae</taxon>
        <taxon>Chara</taxon>
    </lineage>
</organism>
<dbReference type="PANTHER" id="PTHR14269">
    <property type="entry name" value="CDP-DIACYLGLYCEROL--GLYCEROL-3-PHOSPHATE 3-PHOSPHATIDYLTRANSFERASE-RELATED"/>
    <property type="match status" value="1"/>
</dbReference>
<dbReference type="InterPro" id="IPR023214">
    <property type="entry name" value="HAD_sf"/>
</dbReference>
<keyword evidence="2" id="KW-1185">Reference proteome</keyword>
<dbReference type="InterPro" id="IPR006357">
    <property type="entry name" value="HAD-SF_hydro_IIA"/>
</dbReference>
<dbReference type="AlphaFoldDB" id="A0A388L5N5"/>
<sequence length="408" mass="45306">MATVTRSSARRLFVTTLGRFVAATASSCLHPPTHLCYKSTDSLLQRLLDHLPPPQCLSFCLYSRPYSVSLWPNYGRRGLLGRWAEEEDTAAAAVRSLKATPRRPRFGVALDIDGVLLKGRHPMPGAERALRRLVRLTAEASSGERHVPFVFLTNGGGVTERMKAMELSKIFGLQFNEEQVILGHTPFRDLLLERFCDKKVLVLGKHQPKLVMKEYGFQHVMTIDELVERYPDIDPLYSLFCREARPGGVGVPRNDGSKCTLHPAESASVEDQHRHISSVFVVSDPTNWGRDIQVICDVLQSGGLPGGTPASAVAGDSNSISALAVPIMPPPTQLPLYFAADDFVYQAKFPAPRFGMGAFRIALQTIYERLAGKRLEYTSFGKPYPPAFRAAERSMFLVVTVRRDIHKT</sequence>
<dbReference type="OrthoDB" id="10251048at2759"/>
<dbReference type="Gene3D" id="3.40.50.1000">
    <property type="entry name" value="HAD superfamily/HAD-like"/>
    <property type="match status" value="1"/>
</dbReference>
<dbReference type="Pfam" id="PF13344">
    <property type="entry name" value="Hydrolase_6"/>
    <property type="match status" value="1"/>
</dbReference>
<dbReference type="NCBIfam" id="TIGR01460">
    <property type="entry name" value="HAD-SF-IIA"/>
    <property type="match status" value="1"/>
</dbReference>
<dbReference type="GO" id="GO:0046474">
    <property type="term" value="P:glycerophospholipid biosynthetic process"/>
    <property type="evidence" value="ECO:0007669"/>
    <property type="project" value="TreeGrafter"/>
</dbReference>
<comment type="caution">
    <text evidence="1">The sequence shown here is derived from an EMBL/GenBank/DDBJ whole genome shotgun (WGS) entry which is preliminary data.</text>
</comment>
<proteinExistence type="predicted"/>
<dbReference type="InterPro" id="IPR036412">
    <property type="entry name" value="HAD-like_sf"/>
</dbReference>
<dbReference type="NCBIfam" id="TIGR01456">
    <property type="entry name" value="CECR5"/>
    <property type="match status" value="1"/>
</dbReference>
<evidence type="ECO:0000313" key="2">
    <source>
        <dbReference type="Proteomes" id="UP000265515"/>
    </source>
</evidence>
<dbReference type="GO" id="GO:0005739">
    <property type="term" value="C:mitochondrion"/>
    <property type="evidence" value="ECO:0007669"/>
    <property type="project" value="TreeGrafter"/>
</dbReference>
<dbReference type="Gramene" id="GBG77616">
    <property type="protein sequence ID" value="GBG77616"/>
    <property type="gene ID" value="CBR_g24062"/>
</dbReference>
<accession>A0A388L5N5</accession>
<dbReference type="SUPFAM" id="SSF56784">
    <property type="entry name" value="HAD-like"/>
    <property type="match status" value="1"/>
</dbReference>
<dbReference type="Proteomes" id="UP000265515">
    <property type="component" value="Unassembled WGS sequence"/>
</dbReference>
<name>A0A388L5N5_CHABU</name>
<dbReference type="InterPro" id="IPR006353">
    <property type="entry name" value="HAD-SF_hydro_IIA_CECR5"/>
</dbReference>